<proteinExistence type="inferred from homology"/>
<accession>A0A1B6LD57</accession>
<feature type="compositionally biased region" description="Basic and acidic residues" evidence="7">
    <location>
        <begin position="30"/>
        <end position="39"/>
    </location>
</feature>
<protein>
    <recommendedName>
        <fullName evidence="8">Replication protein A C-terminal domain-containing protein</fullName>
    </recommendedName>
</protein>
<feature type="compositionally biased region" description="Gly residues" evidence="7">
    <location>
        <begin position="7"/>
        <end position="25"/>
    </location>
</feature>
<dbReference type="EMBL" id="GEBQ01018573">
    <property type="protein sequence ID" value="JAT21404.1"/>
    <property type="molecule type" value="Transcribed_RNA"/>
</dbReference>
<dbReference type="Gene3D" id="1.10.10.10">
    <property type="entry name" value="Winged helix-like DNA-binding domain superfamily/Winged helix DNA-binding domain"/>
    <property type="match status" value="1"/>
</dbReference>
<sequence length="274" mass="29764">MFRGGDDGYGGFEGGGGFDTSGFGTGETPQGDKKGPKRTDHLVPVTVRQVLDSPDTGLKIGQSDMEAQMLKLVGIVKKINRSSVKIIYTVEDNTGSIDGIHWLEAETDENFVVPVVENTYVTMIGAIRSANAQFTQKHIMVFKIQPITDLNAVTQHTLSIMHIMLKSEDLTQQTPILAGKQEMSSTYGGMDSSMGGGNDYAAGFNLNPQQQRVLKAVSQNCQSELGASIDTIVSSLTVKMPMKEVEKILEFLASEGHVYSTSDDKHYKATDSFN</sequence>
<evidence type="ECO:0000256" key="1">
    <source>
        <dbReference type="ARBA" id="ARBA00004123"/>
    </source>
</evidence>
<dbReference type="GO" id="GO:0000724">
    <property type="term" value="P:double-strand break repair via homologous recombination"/>
    <property type="evidence" value="ECO:0007669"/>
    <property type="project" value="TreeGrafter"/>
</dbReference>
<evidence type="ECO:0000313" key="9">
    <source>
        <dbReference type="EMBL" id="JAT21404.1"/>
    </source>
</evidence>
<feature type="cross-link" description="Glycyl lysine isopeptide (Lys-Gly) (interchain with G-Cter in ubiquitin)" evidence="6">
    <location>
        <position position="33"/>
    </location>
</feature>
<evidence type="ECO:0000256" key="6">
    <source>
        <dbReference type="PIRSR" id="PIRSR036949-1"/>
    </source>
</evidence>
<name>A0A1B6LD57_9HEMI</name>
<evidence type="ECO:0000256" key="3">
    <source>
        <dbReference type="ARBA" id="ARBA00022705"/>
    </source>
</evidence>
<dbReference type="CDD" id="cd04478">
    <property type="entry name" value="RPA2_DBD_D"/>
    <property type="match status" value="1"/>
</dbReference>
<feature type="cross-link" description="Glycyl lysine isopeptide (Lys-Gly) (interchain with G-Cter in ubiquitin)" evidence="6">
    <location>
        <position position="34"/>
    </location>
</feature>
<organism evidence="9">
    <name type="scientific">Graphocephala atropunctata</name>
    <dbReference type="NCBI Taxonomy" id="36148"/>
    <lineage>
        <taxon>Eukaryota</taxon>
        <taxon>Metazoa</taxon>
        <taxon>Ecdysozoa</taxon>
        <taxon>Arthropoda</taxon>
        <taxon>Hexapoda</taxon>
        <taxon>Insecta</taxon>
        <taxon>Pterygota</taxon>
        <taxon>Neoptera</taxon>
        <taxon>Paraneoptera</taxon>
        <taxon>Hemiptera</taxon>
        <taxon>Auchenorrhyncha</taxon>
        <taxon>Membracoidea</taxon>
        <taxon>Cicadellidae</taxon>
        <taxon>Cicadellinae</taxon>
        <taxon>Cicadellini</taxon>
        <taxon>Graphocephala</taxon>
    </lineage>
</organism>
<feature type="region of interest" description="Disordered" evidence="7">
    <location>
        <begin position="1"/>
        <end position="39"/>
    </location>
</feature>
<dbReference type="SUPFAM" id="SSF50249">
    <property type="entry name" value="Nucleic acid-binding proteins"/>
    <property type="match status" value="1"/>
</dbReference>
<dbReference type="InterPro" id="IPR014892">
    <property type="entry name" value="RPA_C"/>
</dbReference>
<dbReference type="InterPro" id="IPR012340">
    <property type="entry name" value="NA-bd_OB-fold"/>
</dbReference>
<dbReference type="GO" id="GO:0006289">
    <property type="term" value="P:nucleotide-excision repair"/>
    <property type="evidence" value="ECO:0007669"/>
    <property type="project" value="TreeGrafter"/>
</dbReference>
<keyword evidence="5" id="KW-0539">Nucleus</keyword>
<dbReference type="PIRSF" id="PIRSF036949">
    <property type="entry name" value="RPA32"/>
    <property type="match status" value="1"/>
</dbReference>
<feature type="domain" description="Replication protein A C-terminal" evidence="8">
    <location>
        <begin position="181"/>
        <end position="265"/>
    </location>
</feature>
<dbReference type="InterPro" id="IPR040260">
    <property type="entry name" value="RFA2-like"/>
</dbReference>
<comment type="subcellular location">
    <subcellularLocation>
        <location evidence="1">Nucleus</location>
    </subcellularLocation>
</comment>
<dbReference type="GO" id="GO:0000781">
    <property type="term" value="C:chromosome, telomeric region"/>
    <property type="evidence" value="ECO:0007669"/>
    <property type="project" value="TreeGrafter"/>
</dbReference>
<evidence type="ECO:0000259" key="8">
    <source>
        <dbReference type="Pfam" id="PF08784"/>
    </source>
</evidence>
<reference evidence="9" key="1">
    <citation type="submission" date="2015-11" db="EMBL/GenBank/DDBJ databases">
        <title>De novo transcriptome assembly of four potential Pierce s Disease insect vectors from Arizona vineyards.</title>
        <authorList>
            <person name="Tassone E.E."/>
        </authorList>
    </citation>
    <scope>NUCLEOTIDE SEQUENCE</scope>
</reference>
<gene>
    <name evidence="9" type="ORF">g.6079</name>
</gene>
<dbReference type="PANTHER" id="PTHR13989">
    <property type="entry name" value="REPLICATION PROTEIN A-RELATED"/>
    <property type="match status" value="1"/>
</dbReference>
<dbReference type="InterPro" id="IPR014646">
    <property type="entry name" value="Rfa2/RPA32"/>
</dbReference>
<keyword evidence="4" id="KW-0238">DNA-binding</keyword>
<dbReference type="GO" id="GO:0006260">
    <property type="term" value="P:DNA replication"/>
    <property type="evidence" value="ECO:0007669"/>
    <property type="project" value="UniProtKB-KW"/>
</dbReference>
<dbReference type="InterPro" id="IPR036388">
    <property type="entry name" value="WH-like_DNA-bd_sf"/>
</dbReference>
<evidence type="ECO:0000256" key="4">
    <source>
        <dbReference type="ARBA" id="ARBA00023125"/>
    </source>
</evidence>
<dbReference type="InterPro" id="IPR036390">
    <property type="entry name" value="WH_DNA-bd_sf"/>
</dbReference>
<dbReference type="FunFam" id="1.10.10.10:FF:000168">
    <property type="entry name" value="Replication protein A 32 kDa subunit"/>
    <property type="match status" value="1"/>
</dbReference>
<dbReference type="Pfam" id="PF08784">
    <property type="entry name" value="RPA_C"/>
    <property type="match status" value="1"/>
</dbReference>
<dbReference type="AlphaFoldDB" id="A0A1B6LD57"/>
<evidence type="ECO:0000256" key="2">
    <source>
        <dbReference type="ARBA" id="ARBA00007815"/>
    </source>
</evidence>
<dbReference type="Gene3D" id="2.40.50.140">
    <property type="entry name" value="Nucleic acid-binding proteins"/>
    <property type="match status" value="1"/>
</dbReference>
<dbReference type="GO" id="GO:0003697">
    <property type="term" value="F:single-stranded DNA binding"/>
    <property type="evidence" value="ECO:0007669"/>
    <property type="project" value="TreeGrafter"/>
</dbReference>
<dbReference type="PANTHER" id="PTHR13989:SF16">
    <property type="entry name" value="REPLICATION PROTEIN A2"/>
    <property type="match status" value="1"/>
</dbReference>
<keyword evidence="3" id="KW-0235">DNA replication</keyword>
<dbReference type="GO" id="GO:0005662">
    <property type="term" value="C:DNA replication factor A complex"/>
    <property type="evidence" value="ECO:0007669"/>
    <property type="project" value="TreeGrafter"/>
</dbReference>
<evidence type="ECO:0000256" key="7">
    <source>
        <dbReference type="SAM" id="MobiDB-lite"/>
    </source>
</evidence>
<comment type="similarity">
    <text evidence="2">Belongs to the replication factor A protein 2 family.</text>
</comment>
<evidence type="ECO:0000256" key="5">
    <source>
        <dbReference type="ARBA" id="ARBA00023242"/>
    </source>
</evidence>
<dbReference type="GO" id="GO:0035861">
    <property type="term" value="C:site of double-strand break"/>
    <property type="evidence" value="ECO:0007669"/>
    <property type="project" value="TreeGrafter"/>
</dbReference>
<dbReference type="SUPFAM" id="SSF46785">
    <property type="entry name" value="Winged helix' DNA-binding domain"/>
    <property type="match status" value="1"/>
</dbReference>